<dbReference type="AlphaFoldDB" id="A0A1G2N912"/>
<comment type="caution">
    <text evidence="1">The sequence shown here is derived from an EMBL/GenBank/DDBJ whole genome shotgun (WGS) entry which is preliminary data.</text>
</comment>
<name>A0A1G2N912_9BACT</name>
<evidence type="ECO:0000313" key="2">
    <source>
        <dbReference type="Proteomes" id="UP000176221"/>
    </source>
</evidence>
<dbReference type="STRING" id="1802319.A2928_02025"/>
<evidence type="ECO:0000313" key="1">
    <source>
        <dbReference type="EMBL" id="OHA31879.1"/>
    </source>
</evidence>
<organism evidence="1 2">
    <name type="scientific">Candidatus Taylorbacteria bacterium RIFCSPLOWO2_01_FULL_45_15b</name>
    <dbReference type="NCBI Taxonomy" id="1802319"/>
    <lineage>
        <taxon>Bacteria</taxon>
        <taxon>Candidatus Tayloriibacteriota</taxon>
    </lineage>
</organism>
<sequence>MAKNKEKIPPRFGEGFSSRILAGKPSSVPILLTEGGAKLITPTEASEFVRLSESCPDARKARSERSILYCLRQTKLAIIIYLGL</sequence>
<reference evidence="1 2" key="1">
    <citation type="journal article" date="2016" name="Nat. Commun.">
        <title>Thousands of microbial genomes shed light on interconnected biogeochemical processes in an aquifer system.</title>
        <authorList>
            <person name="Anantharaman K."/>
            <person name="Brown C.T."/>
            <person name="Hug L.A."/>
            <person name="Sharon I."/>
            <person name="Castelle C.J."/>
            <person name="Probst A.J."/>
            <person name="Thomas B.C."/>
            <person name="Singh A."/>
            <person name="Wilkins M.J."/>
            <person name="Karaoz U."/>
            <person name="Brodie E.L."/>
            <person name="Williams K.H."/>
            <person name="Hubbard S.S."/>
            <person name="Banfield J.F."/>
        </authorList>
    </citation>
    <scope>NUCLEOTIDE SEQUENCE [LARGE SCALE GENOMIC DNA]</scope>
</reference>
<gene>
    <name evidence="1" type="ORF">A2928_02025</name>
</gene>
<dbReference type="EMBL" id="MHRX01000057">
    <property type="protein sequence ID" value="OHA31879.1"/>
    <property type="molecule type" value="Genomic_DNA"/>
</dbReference>
<proteinExistence type="predicted"/>
<dbReference type="Proteomes" id="UP000176221">
    <property type="component" value="Unassembled WGS sequence"/>
</dbReference>
<protein>
    <submittedName>
        <fullName evidence="1">Uncharacterized protein</fullName>
    </submittedName>
</protein>
<accession>A0A1G2N912</accession>